<dbReference type="SUPFAM" id="SSF103473">
    <property type="entry name" value="MFS general substrate transporter"/>
    <property type="match status" value="1"/>
</dbReference>
<name>A5G639_GEOUR</name>
<dbReference type="AlphaFoldDB" id="A5G639"/>
<dbReference type="Pfam" id="PF07690">
    <property type="entry name" value="MFS_1"/>
    <property type="match status" value="1"/>
</dbReference>
<evidence type="ECO:0000256" key="6">
    <source>
        <dbReference type="ARBA" id="ARBA00023136"/>
    </source>
</evidence>
<keyword evidence="3" id="KW-1003">Cell membrane</keyword>
<dbReference type="GO" id="GO:0005886">
    <property type="term" value="C:plasma membrane"/>
    <property type="evidence" value="ECO:0007669"/>
    <property type="project" value="UniProtKB-SubCell"/>
</dbReference>
<dbReference type="Gene3D" id="1.20.1250.20">
    <property type="entry name" value="MFS general substrate transporter like domains"/>
    <property type="match status" value="1"/>
</dbReference>
<dbReference type="PRINTS" id="PR01036">
    <property type="entry name" value="TCRTETB"/>
</dbReference>
<feature type="transmembrane region" description="Helical" evidence="7">
    <location>
        <begin position="267"/>
        <end position="286"/>
    </location>
</feature>
<evidence type="ECO:0000256" key="3">
    <source>
        <dbReference type="ARBA" id="ARBA00022475"/>
    </source>
</evidence>
<feature type="transmembrane region" description="Helical" evidence="7">
    <location>
        <begin position="475"/>
        <end position="493"/>
    </location>
</feature>
<evidence type="ECO:0000313" key="9">
    <source>
        <dbReference type="EMBL" id="ABQ27257.1"/>
    </source>
</evidence>
<keyword evidence="10" id="KW-1185">Reference proteome</keyword>
<keyword evidence="4 7" id="KW-0812">Transmembrane</keyword>
<dbReference type="RefSeq" id="WP_011939924.1">
    <property type="nucleotide sequence ID" value="NC_009483.1"/>
</dbReference>
<feature type="transmembrane region" description="Helical" evidence="7">
    <location>
        <begin position="45"/>
        <end position="64"/>
    </location>
</feature>
<dbReference type="PANTHER" id="PTHR23501:SF174">
    <property type="entry name" value="MULTIDRUG EXPORT PROTEIN EMRB-RELATED"/>
    <property type="match status" value="1"/>
</dbReference>
<feature type="transmembrane region" description="Helical" evidence="7">
    <location>
        <begin position="224"/>
        <end position="246"/>
    </location>
</feature>
<dbReference type="STRING" id="351605.Gura_3092"/>
<evidence type="ECO:0000256" key="5">
    <source>
        <dbReference type="ARBA" id="ARBA00022989"/>
    </source>
</evidence>
<sequence>MNPWLVALTVMIPCLIEIIDTSIVNVSLGHIRGSLSASFDESTWAITAYLVSNAIVIPMAAWLSRLIGRKNYLLSSIVLFTFSSFMCGSAWSLQSLVFFRIVQGIGGGGLIPLSQSILLESFPREKHGTAMAIFGMGAMLGPIVGPLLGGWITDTWSWRWIFYINIPIGILSIILNIVVIHDPPYMKRQKMKIDYWGLIFLSVGLGSLQLILDKGEREDWFASDLILTFGVIAVVALVLLVINEYYADRPIVNLKLLRDRTFTSGCMVLFFVFLNLFGGIVLLPIFLQMLMGYTSMDAGLVLGPGGIASMIAMPITGKLVSVVDPKRILAVGVSVCALSTYMMSQFNLATDFWTFVLPRVASGLGMGLTFIPLTTMTLSHIPREDMTEATSLYNLIRNLGASVGIALSATIVSRQAQLHQNRLASHLSPFDSRYTSYHDSIAKFLGVQGISPAGADGVIYRELVRQSTAQGFNDAFLIMSLLTLCILPFVFLMRRTDAPTGPPSVH</sequence>
<feature type="transmembrane region" description="Helical" evidence="7">
    <location>
        <begin position="71"/>
        <end position="91"/>
    </location>
</feature>
<evidence type="ECO:0000256" key="4">
    <source>
        <dbReference type="ARBA" id="ARBA00022692"/>
    </source>
</evidence>
<evidence type="ECO:0000256" key="7">
    <source>
        <dbReference type="SAM" id="Phobius"/>
    </source>
</evidence>
<accession>A5G639</accession>
<dbReference type="GO" id="GO:0022857">
    <property type="term" value="F:transmembrane transporter activity"/>
    <property type="evidence" value="ECO:0007669"/>
    <property type="project" value="InterPro"/>
</dbReference>
<feature type="transmembrane region" description="Helical" evidence="7">
    <location>
        <begin position="193"/>
        <end position="212"/>
    </location>
</feature>
<dbReference type="CDD" id="cd17503">
    <property type="entry name" value="MFS_LmrB_MDR_like"/>
    <property type="match status" value="1"/>
</dbReference>
<dbReference type="NCBIfam" id="TIGR00711">
    <property type="entry name" value="efflux_EmrB"/>
    <property type="match status" value="1"/>
</dbReference>
<dbReference type="OrthoDB" id="9807274at2"/>
<feature type="transmembrane region" description="Helical" evidence="7">
    <location>
        <begin position="160"/>
        <end position="181"/>
    </location>
</feature>
<evidence type="ECO:0000256" key="1">
    <source>
        <dbReference type="ARBA" id="ARBA00004651"/>
    </source>
</evidence>
<feature type="transmembrane region" description="Helical" evidence="7">
    <location>
        <begin position="352"/>
        <end position="373"/>
    </location>
</feature>
<keyword evidence="5 7" id="KW-1133">Transmembrane helix</keyword>
<feature type="transmembrane region" description="Helical" evidence="7">
    <location>
        <begin position="298"/>
        <end position="316"/>
    </location>
</feature>
<reference evidence="9 10" key="1">
    <citation type="submission" date="2007-05" db="EMBL/GenBank/DDBJ databases">
        <title>Complete sequence of Geobacter uraniireducens Rf4.</title>
        <authorList>
            <consortium name="US DOE Joint Genome Institute"/>
            <person name="Copeland A."/>
            <person name="Lucas S."/>
            <person name="Lapidus A."/>
            <person name="Barry K."/>
            <person name="Detter J.C."/>
            <person name="Glavina del Rio T."/>
            <person name="Hammon N."/>
            <person name="Israni S."/>
            <person name="Dalin E."/>
            <person name="Tice H."/>
            <person name="Pitluck S."/>
            <person name="Chertkov O."/>
            <person name="Brettin T."/>
            <person name="Bruce D."/>
            <person name="Han C."/>
            <person name="Schmutz J."/>
            <person name="Larimer F."/>
            <person name="Land M."/>
            <person name="Hauser L."/>
            <person name="Kyrpides N."/>
            <person name="Mikhailova N."/>
            <person name="Shelobolina E."/>
            <person name="Aklujkar M."/>
            <person name="Lovley D."/>
            <person name="Richardson P."/>
        </authorList>
    </citation>
    <scope>NUCLEOTIDE SEQUENCE [LARGE SCALE GENOMIC DNA]</scope>
    <source>
        <strain evidence="9 10">Rf4</strain>
    </source>
</reference>
<dbReference type="Gene3D" id="1.20.1720.10">
    <property type="entry name" value="Multidrug resistance protein D"/>
    <property type="match status" value="1"/>
</dbReference>
<evidence type="ECO:0000256" key="2">
    <source>
        <dbReference type="ARBA" id="ARBA00022448"/>
    </source>
</evidence>
<dbReference type="PANTHER" id="PTHR23501">
    <property type="entry name" value="MAJOR FACILITATOR SUPERFAMILY"/>
    <property type="match status" value="1"/>
</dbReference>
<feature type="transmembrane region" description="Helical" evidence="7">
    <location>
        <begin position="97"/>
        <end position="118"/>
    </location>
</feature>
<gene>
    <name evidence="9" type="ordered locus">Gura_3092</name>
</gene>
<keyword evidence="2" id="KW-0813">Transport</keyword>
<organism evidence="9 10">
    <name type="scientific">Geotalea uraniireducens (strain Rf4)</name>
    <name type="common">Geobacter uraniireducens</name>
    <dbReference type="NCBI Taxonomy" id="351605"/>
    <lineage>
        <taxon>Bacteria</taxon>
        <taxon>Pseudomonadati</taxon>
        <taxon>Thermodesulfobacteriota</taxon>
        <taxon>Desulfuromonadia</taxon>
        <taxon>Geobacterales</taxon>
        <taxon>Geobacteraceae</taxon>
        <taxon>Geotalea</taxon>
    </lineage>
</organism>
<protein>
    <submittedName>
        <fullName evidence="9">Drug resistance transporter, EmrB/QacA subfamily</fullName>
    </submittedName>
</protein>
<evidence type="ECO:0000313" key="10">
    <source>
        <dbReference type="Proteomes" id="UP000006695"/>
    </source>
</evidence>
<comment type="subcellular location">
    <subcellularLocation>
        <location evidence="1">Cell membrane</location>
        <topology evidence="1">Multi-pass membrane protein</topology>
    </subcellularLocation>
</comment>
<feature type="domain" description="Major facilitator superfamily (MFS) profile" evidence="8">
    <location>
        <begin position="6"/>
        <end position="498"/>
    </location>
</feature>
<dbReference type="PROSITE" id="PS50850">
    <property type="entry name" value="MFS"/>
    <property type="match status" value="1"/>
</dbReference>
<dbReference type="KEGG" id="gur:Gura_3092"/>
<proteinExistence type="predicted"/>
<dbReference type="InterPro" id="IPR011701">
    <property type="entry name" value="MFS"/>
</dbReference>
<dbReference type="InterPro" id="IPR036259">
    <property type="entry name" value="MFS_trans_sf"/>
</dbReference>
<feature type="transmembrane region" description="Helical" evidence="7">
    <location>
        <begin position="328"/>
        <end position="346"/>
    </location>
</feature>
<dbReference type="Proteomes" id="UP000006695">
    <property type="component" value="Chromosome"/>
</dbReference>
<evidence type="ECO:0000259" key="8">
    <source>
        <dbReference type="PROSITE" id="PS50850"/>
    </source>
</evidence>
<dbReference type="EMBL" id="CP000698">
    <property type="protein sequence ID" value="ABQ27257.1"/>
    <property type="molecule type" value="Genomic_DNA"/>
</dbReference>
<feature type="transmembrane region" description="Helical" evidence="7">
    <location>
        <begin position="130"/>
        <end position="148"/>
    </location>
</feature>
<dbReference type="HOGENOM" id="CLU_000960_28_0_7"/>
<dbReference type="InterPro" id="IPR020846">
    <property type="entry name" value="MFS_dom"/>
</dbReference>
<keyword evidence="6 7" id="KW-0472">Membrane</keyword>
<dbReference type="InterPro" id="IPR004638">
    <property type="entry name" value="EmrB-like"/>
</dbReference>